<dbReference type="PANTHER" id="PTHR31973">
    <property type="entry name" value="POLYPROTEIN, PUTATIVE-RELATED"/>
    <property type="match status" value="1"/>
</dbReference>
<feature type="compositionally biased region" description="Basic and acidic residues" evidence="1">
    <location>
        <begin position="46"/>
        <end position="60"/>
    </location>
</feature>
<evidence type="ECO:0000259" key="2">
    <source>
        <dbReference type="Pfam" id="PF03108"/>
    </source>
</evidence>
<feature type="region of interest" description="Disordered" evidence="1">
    <location>
        <begin position="12"/>
        <end position="60"/>
    </location>
</feature>
<dbReference type="AlphaFoldDB" id="A0A445BWZ7"/>
<feature type="domain" description="Transposase MuDR plant" evidence="2">
    <location>
        <begin position="155"/>
        <end position="194"/>
    </location>
</feature>
<keyword evidence="4" id="KW-1185">Reference proteome</keyword>
<evidence type="ECO:0000256" key="1">
    <source>
        <dbReference type="SAM" id="MobiDB-lite"/>
    </source>
</evidence>
<accession>A0A445BWZ7</accession>
<evidence type="ECO:0000313" key="3">
    <source>
        <dbReference type="EMBL" id="RYR43247.1"/>
    </source>
</evidence>
<evidence type="ECO:0000313" key="4">
    <source>
        <dbReference type="Proteomes" id="UP000289738"/>
    </source>
</evidence>
<reference evidence="3 4" key="1">
    <citation type="submission" date="2019-01" db="EMBL/GenBank/DDBJ databases">
        <title>Sequencing of cultivated peanut Arachis hypogaea provides insights into genome evolution and oil improvement.</title>
        <authorList>
            <person name="Chen X."/>
        </authorList>
    </citation>
    <scope>NUCLEOTIDE SEQUENCE [LARGE SCALE GENOMIC DNA]</scope>
    <source>
        <strain evidence="4">cv. Fuhuasheng</strain>
        <tissue evidence="3">Leaves</tissue>
    </source>
</reference>
<dbReference type="EMBL" id="SDMP01000008">
    <property type="protein sequence ID" value="RYR43247.1"/>
    <property type="molecule type" value="Genomic_DNA"/>
</dbReference>
<dbReference type="PANTHER" id="PTHR31973:SF187">
    <property type="entry name" value="MUTATOR TRANSPOSASE MUDRA PROTEIN"/>
    <property type="match status" value="1"/>
</dbReference>
<gene>
    <name evidence="3" type="ORF">Ahy_A08g039672</name>
</gene>
<dbReference type="Proteomes" id="UP000289738">
    <property type="component" value="Chromosome A08"/>
</dbReference>
<protein>
    <recommendedName>
        <fullName evidence="2">Transposase MuDR plant domain-containing protein</fullName>
    </recommendedName>
</protein>
<dbReference type="InterPro" id="IPR004332">
    <property type="entry name" value="Transposase_MuDR"/>
</dbReference>
<name>A0A445BWZ7_ARAHY</name>
<organism evidence="3 4">
    <name type="scientific">Arachis hypogaea</name>
    <name type="common">Peanut</name>
    <dbReference type="NCBI Taxonomy" id="3818"/>
    <lineage>
        <taxon>Eukaryota</taxon>
        <taxon>Viridiplantae</taxon>
        <taxon>Streptophyta</taxon>
        <taxon>Embryophyta</taxon>
        <taxon>Tracheophyta</taxon>
        <taxon>Spermatophyta</taxon>
        <taxon>Magnoliopsida</taxon>
        <taxon>eudicotyledons</taxon>
        <taxon>Gunneridae</taxon>
        <taxon>Pentapetalae</taxon>
        <taxon>rosids</taxon>
        <taxon>fabids</taxon>
        <taxon>Fabales</taxon>
        <taxon>Fabaceae</taxon>
        <taxon>Papilionoideae</taxon>
        <taxon>50 kb inversion clade</taxon>
        <taxon>dalbergioids sensu lato</taxon>
        <taxon>Dalbergieae</taxon>
        <taxon>Pterocarpus clade</taxon>
        <taxon>Arachis</taxon>
    </lineage>
</organism>
<comment type="caution">
    <text evidence="3">The sequence shown here is derived from an EMBL/GenBank/DDBJ whole genome shotgun (WGS) entry which is preliminary data.</text>
</comment>
<sequence>MLLMATKKVMVLRSSNDKDNVPTDAEYSGSGLIEAKVEGESEPSSENDRIDDSADDRDHEDHFSFDVEDENDGEASNAFGGGGFHGLLNQDGNSQAAGVNTVVHDVVVGEDVEVEKISESYETKDIDSYEGDSDDMIKKKRYPKYIETEMSRDYEYKVGLEFKLLTQFKDAIREHALLNGRDIRYIKNDKKIVTNISIGEEMKIATEVQTIQDKYMANISATKAYSVREKARDEVHGKAILQYSKLRDYCVEIMRTNPGSTTQILVDRPSITHQPSRWNWIFMSDQQKGLMQVSQEMMPSLEYRLCLRHLYANCKKAYGAGTILRDLILSIAKATYVEEWERRMTQLMHINQQCYKKNWQHWIQSSGARVTSLFLLRVIY</sequence>
<proteinExistence type="predicted"/>
<dbReference type="Pfam" id="PF03108">
    <property type="entry name" value="DBD_Tnp_Mut"/>
    <property type="match status" value="1"/>
</dbReference>